<dbReference type="Gene3D" id="1.20.1440.110">
    <property type="entry name" value="acylaminoacyl peptidase"/>
    <property type="match status" value="1"/>
</dbReference>
<sequence length="411" mass="43858">MPGHHALTFSAVPDRDQAVRTVLGRAPSGAADVGEVLAAVGGVKDHDHEGWFAAWRDLGTRVAERADASAVRGHRVSAAGAYLRAAAYLAAAVDAAAALESDADLLPTFRAHRAAWDRWVATSGRDVERLDLPYEGTTLPGYLFRSPGPGPRPTLVAVNGSDGALTSLWSGILHGALERGYHALAFDGPGQQSVLLEQGIPFRPDFERVLTPVLDTLLEQPGVDARRVVLFGMSQGGYWVARALASEHRPAAAVLDPGVVEVATSWEREVPHSLLTLLAKGDDHAFDRDMALGMRLSPATARTWRFRARPYGAEGYAATLRAVRAYDLRDVAGQITTPLLITSPEGEQFWPGQSERLASLTAPGIAEVVPFTAAEGAGGHCQPLARTLTDERVLDWLDERLAAVDLTPAGA</sequence>
<dbReference type="InterPro" id="IPR010520">
    <property type="entry name" value="FrsA-like"/>
</dbReference>
<dbReference type="GO" id="GO:0016787">
    <property type="term" value="F:hydrolase activity"/>
    <property type="evidence" value="ECO:0007669"/>
    <property type="project" value="UniProtKB-KW"/>
</dbReference>
<dbReference type="OrthoDB" id="9765647at2"/>
<comment type="similarity">
    <text evidence="1">Belongs to the AB hydrolase superfamily.</text>
</comment>
<dbReference type="EMBL" id="RFFI01000002">
    <property type="protein sequence ID" value="RMI14281.1"/>
    <property type="molecule type" value="Genomic_DNA"/>
</dbReference>
<dbReference type="SUPFAM" id="SSF53474">
    <property type="entry name" value="alpha/beta-Hydrolases"/>
    <property type="match status" value="1"/>
</dbReference>
<proteinExistence type="inferred from homology"/>
<keyword evidence="4" id="KW-1185">Reference proteome</keyword>
<organism evidence="3 4">
    <name type="scientific">Cellulomonas triticagri</name>
    <dbReference type="NCBI Taxonomy" id="2483352"/>
    <lineage>
        <taxon>Bacteria</taxon>
        <taxon>Bacillati</taxon>
        <taxon>Actinomycetota</taxon>
        <taxon>Actinomycetes</taxon>
        <taxon>Micrococcales</taxon>
        <taxon>Cellulomonadaceae</taxon>
        <taxon>Cellulomonas</taxon>
    </lineage>
</organism>
<comment type="caution">
    <text evidence="3">The sequence shown here is derived from an EMBL/GenBank/DDBJ whole genome shotgun (WGS) entry which is preliminary data.</text>
</comment>
<name>A0A3M2JPK3_9CELL</name>
<gene>
    <name evidence="3" type="ORF">EBM89_00530</name>
</gene>
<dbReference type="PANTHER" id="PTHR22946">
    <property type="entry name" value="DIENELACTONE HYDROLASE DOMAIN-CONTAINING PROTEIN-RELATED"/>
    <property type="match status" value="1"/>
</dbReference>
<accession>A0A3M2JPK3</accession>
<evidence type="ECO:0000256" key="2">
    <source>
        <dbReference type="ARBA" id="ARBA00022801"/>
    </source>
</evidence>
<dbReference type="Pfam" id="PF06500">
    <property type="entry name" value="FrsA-like"/>
    <property type="match status" value="1"/>
</dbReference>
<evidence type="ECO:0000256" key="1">
    <source>
        <dbReference type="ARBA" id="ARBA00008645"/>
    </source>
</evidence>
<dbReference type="AlphaFoldDB" id="A0A3M2JPK3"/>
<keyword evidence="2 3" id="KW-0378">Hydrolase</keyword>
<dbReference type="InterPro" id="IPR029058">
    <property type="entry name" value="AB_hydrolase_fold"/>
</dbReference>
<dbReference type="PANTHER" id="PTHR22946:SF12">
    <property type="entry name" value="CONIDIAL PIGMENT BIOSYNTHESIS PROTEIN AYG1 (AFU_ORTHOLOGUE AFUA_2G17550)"/>
    <property type="match status" value="1"/>
</dbReference>
<evidence type="ECO:0000313" key="4">
    <source>
        <dbReference type="Proteomes" id="UP000269289"/>
    </source>
</evidence>
<dbReference type="RefSeq" id="WP_122147510.1">
    <property type="nucleotide sequence ID" value="NZ_RFFI01000002.1"/>
</dbReference>
<protein>
    <submittedName>
        <fullName evidence="3">Alpha/beta hydrolase</fullName>
    </submittedName>
</protein>
<evidence type="ECO:0000313" key="3">
    <source>
        <dbReference type="EMBL" id="RMI14281.1"/>
    </source>
</evidence>
<reference evidence="3 4" key="1">
    <citation type="submission" date="2018-10" db="EMBL/GenBank/DDBJ databases">
        <title>Isolation, diversity and antifungal activity of actinobacteria from wheat.</title>
        <authorList>
            <person name="Han C."/>
        </authorList>
    </citation>
    <scope>NUCLEOTIDE SEQUENCE [LARGE SCALE GENOMIC DNA]</scope>
    <source>
        <strain evidence="3 4">NEAU-YY56</strain>
    </source>
</reference>
<dbReference type="InterPro" id="IPR050261">
    <property type="entry name" value="FrsA_esterase"/>
</dbReference>
<dbReference type="Gene3D" id="3.40.50.1820">
    <property type="entry name" value="alpha/beta hydrolase"/>
    <property type="match status" value="1"/>
</dbReference>
<dbReference type="Proteomes" id="UP000269289">
    <property type="component" value="Unassembled WGS sequence"/>
</dbReference>